<dbReference type="InterPro" id="IPR003593">
    <property type="entry name" value="AAA+_ATPase"/>
</dbReference>
<dbReference type="FunFam" id="3.40.50.300:FF:000299">
    <property type="entry name" value="ABC transporter ATP-binding protein/permease"/>
    <property type="match status" value="1"/>
</dbReference>
<dbReference type="PROSITE" id="PS00211">
    <property type="entry name" value="ABC_TRANSPORTER_1"/>
    <property type="match status" value="1"/>
</dbReference>
<feature type="domain" description="ABC transmembrane type-1" evidence="11">
    <location>
        <begin position="80"/>
        <end position="362"/>
    </location>
</feature>
<evidence type="ECO:0000259" key="10">
    <source>
        <dbReference type="PROSITE" id="PS50893"/>
    </source>
</evidence>
<dbReference type="PROSITE" id="PS50893">
    <property type="entry name" value="ABC_TRANSPORTER_2"/>
    <property type="match status" value="1"/>
</dbReference>
<dbReference type="Pfam" id="PF00005">
    <property type="entry name" value="ABC_tran"/>
    <property type="match status" value="1"/>
</dbReference>
<feature type="transmembrane region" description="Helical" evidence="9">
    <location>
        <begin position="194"/>
        <end position="213"/>
    </location>
</feature>
<feature type="domain" description="ABC transporter" evidence="10">
    <location>
        <begin position="396"/>
        <end position="630"/>
    </location>
</feature>
<dbReference type="SUPFAM" id="SSF90123">
    <property type="entry name" value="ABC transporter transmembrane region"/>
    <property type="match status" value="1"/>
</dbReference>
<organism evidence="12">
    <name type="scientific">marine metagenome</name>
    <dbReference type="NCBI Taxonomy" id="408172"/>
    <lineage>
        <taxon>unclassified sequences</taxon>
        <taxon>metagenomes</taxon>
        <taxon>ecological metagenomes</taxon>
    </lineage>
</organism>
<dbReference type="GO" id="GO:0005886">
    <property type="term" value="C:plasma membrane"/>
    <property type="evidence" value="ECO:0007669"/>
    <property type="project" value="UniProtKB-SubCell"/>
</dbReference>
<proteinExistence type="predicted"/>
<evidence type="ECO:0000259" key="11">
    <source>
        <dbReference type="PROSITE" id="PS50929"/>
    </source>
</evidence>
<dbReference type="InterPro" id="IPR039421">
    <property type="entry name" value="Type_1_exporter"/>
</dbReference>
<gene>
    <name evidence="12" type="ORF">METZ01_LOCUS97254</name>
</gene>
<keyword evidence="3" id="KW-1003">Cell membrane</keyword>
<feature type="transmembrane region" description="Helical" evidence="9">
    <location>
        <begin position="336"/>
        <end position="357"/>
    </location>
</feature>
<evidence type="ECO:0000256" key="3">
    <source>
        <dbReference type="ARBA" id="ARBA00022475"/>
    </source>
</evidence>
<evidence type="ECO:0000256" key="9">
    <source>
        <dbReference type="SAM" id="Phobius"/>
    </source>
</evidence>
<dbReference type="InterPro" id="IPR017871">
    <property type="entry name" value="ABC_transporter-like_CS"/>
</dbReference>
<dbReference type="EMBL" id="UINC01009934">
    <property type="protein sequence ID" value="SVA44400.1"/>
    <property type="molecule type" value="Genomic_DNA"/>
</dbReference>
<evidence type="ECO:0000256" key="5">
    <source>
        <dbReference type="ARBA" id="ARBA00022741"/>
    </source>
</evidence>
<dbReference type="Gene3D" id="3.40.50.300">
    <property type="entry name" value="P-loop containing nucleotide triphosphate hydrolases"/>
    <property type="match status" value="1"/>
</dbReference>
<dbReference type="CDD" id="cd18546">
    <property type="entry name" value="ABC_6TM_Rv0194_D2_like"/>
    <property type="match status" value="1"/>
</dbReference>
<dbReference type="InterPro" id="IPR011527">
    <property type="entry name" value="ABC1_TM_dom"/>
</dbReference>
<name>A0A381VVU0_9ZZZZ</name>
<dbReference type="GO" id="GO:0015421">
    <property type="term" value="F:ABC-type oligopeptide transporter activity"/>
    <property type="evidence" value="ECO:0007669"/>
    <property type="project" value="TreeGrafter"/>
</dbReference>
<feature type="transmembrane region" description="Helical" evidence="9">
    <location>
        <begin position="65"/>
        <end position="87"/>
    </location>
</feature>
<evidence type="ECO:0008006" key="13">
    <source>
        <dbReference type="Google" id="ProtNLM"/>
    </source>
</evidence>
<dbReference type="Pfam" id="PF00664">
    <property type="entry name" value="ABC_membrane"/>
    <property type="match status" value="1"/>
</dbReference>
<evidence type="ECO:0000256" key="6">
    <source>
        <dbReference type="ARBA" id="ARBA00022840"/>
    </source>
</evidence>
<keyword evidence="5" id="KW-0547">Nucleotide-binding</keyword>
<dbReference type="InterPro" id="IPR003439">
    <property type="entry name" value="ABC_transporter-like_ATP-bd"/>
</dbReference>
<dbReference type="SMART" id="SM00382">
    <property type="entry name" value="AAA"/>
    <property type="match status" value="1"/>
</dbReference>
<keyword evidence="7 9" id="KW-1133">Transmembrane helix</keyword>
<dbReference type="PANTHER" id="PTHR43394:SF1">
    <property type="entry name" value="ATP-BINDING CASSETTE SUB-FAMILY B MEMBER 10, MITOCHONDRIAL"/>
    <property type="match status" value="1"/>
</dbReference>
<accession>A0A381VVU0</accession>
<evidence type="ECO:0000313" key="12">
    <source>
        <dbReference type="EMBL" id="SVA44400.1"/>
    </source>
</evidence>
<feature type="transmembrane region" description="Helical" evidence="9">
    <location>
        <begin position="114"/>
        <end position="135"/>
    </location>
</feature>
<evidence type="ECO:0000256" key="4">
    <source>
        <dbReference type="ARBA" id="ARBA00022692"/>
    </source>
</evidence>
<keyword evidence="4 9" id="KW-0812">Transmembrane</keyword>
<protein>
    <recommendedName>
        <fullName evidence="13">ABC transporter ATP-binding protein</fullName>
    </recommendedName>
</protein>
<dbReference type="AlphaFoldDB" id="A0A381VVU0"/>
<dbReference type="PROSITE" id="PS50929">
    <property type="entry name" value="ABC_TM1F"/>
    <property type="match status" value="1"/>
</dbReference>
<comment type="subcellular location">
    <subcellularLocation>
        <location evidence="1">Cell membrane</location>
        <topology evidence="1">Multi-pass membrane protein</topology>
    </subcellularLocation>
</comment>
<dbReference type="PANTHER" id="PTHR43394">
    <property type="entry name" value="ATP-DEPENDENT PERMEASE MDL1, MITOCHONDRIAL"/>
    <property type="match status" value="1"/>
</dbReference>
<evidence type="ECO:0000256" key="2">
    <source>
        <dbReference type="ARBA" id="ARBA00022448"/>
    </source>
</evidence>
<evidence type="ECO:0000256" key="8">
    <source>
        <dbReference type="ARBA" id="ARBA00023136"/>
    </source>
</evidence>
<dbReference type="GO" id="GO:0005524">
    <property type="term" value="F:ATP binding"/>
    <property type="evidence" value="ECO:0007669"/>
    <property type="project" value="UniProtKB-KW"/>
</dbReference>
<dbReference type="InterPro" id="IPR036640">
    <property type="entry name" value="ABC1_TM_sf"/>
</dbReference>
<dbReference type="InterPro" id="IPR027417">
    <property type="entry name" value="P-loop_NTPase"/>
</dbReference>
<dbReference type="GO" id="GO:0016887">
    <property type="term" value="F:ATP hydrolysis activity"/>
    <property type="evidence" value="ECO:0007669"/>
    <property type="project" value="InterPro"/>
</dbReference>
<dbReference type="Gene3D" id="1.20.1560.10">
    <property type="entry name" value="ABC transporter type 1, transmembrane domain"/>
    <property type="match status" value="1"/>
</dbReference>
<keyword evidence="2" id="KW-0813">Transport</keyword>
<feature type="transmembrane region" description="Helical" evidence="9">
    <location>
        <begin position="219"/>
        <end position="237"/>
    </location>
</feature>
<keyword evidence="6" id="KW-0067">ATP-binding</keyword>
<evidence type="ECO:0000256" key="1">
    <source>
        <dbReference type="ARBA" id="ARBA00004651"/>
    </source>
</evidence>
<keyword evidence="8 9" id="KW-0472">Membrane</keyword>
<sequence length="642" mass="70543">MGFGGGIGGFSIGPSSVQSSAEAGLPFAELHDDLLERTDKVLEKEPNHPDPKISFSHSKWERSPFTLKTFLSSHVFLLCLALLLVVLESGLQHLGPLLTQIAIDEGVANKNTQVLFITCICYVVSIAISAGVSFVRTSFTGRLGEKLVYKLRIRVFTHLQRQSLSFFTNEKAGVLMTRMTSDIESLTVLFQEGLVNFAVQIITLLVITAYLIVLNPNLALISLLLVIPINIILTLWFRKVSIFGYLNVRDKIADILSNLSESLAGMRVITAFNQRKYRSEMHDKITISHFEANLYTGRAQALFGPGTESIGIITQATILFIGGNMVLKNELSIGELTAFILFLTSFFAPIQSLVQLYNQYQQGNASIVKLRNLLSTVPSVCEKENAIEMPKLVGCVELKSVDFSYEIDKPVLRDVDLKVESGEILALVGPTGAGKSTLAKLISRFYDPDSGKVLIDGHDLRNVQLESLRRQVAVVPQEPFLFNGSIKENIIFARPDSNENDIQKACEAAGLTDLINRLPDGIDSAVHERGASLSAGERQLLALARAFLCQPQLLILDEATSNLDLLSESLIEAALDNLLEGRTAIIVAHRIATAMRADRIAVVHNGSILEVGTHQELVELKGKYATMYKTWTEQGGMESSQL</sequence>
<dbReference type="SUPFAM" id="SSF52540">
    <property type="entry name" value="P-loop containing nucleoside triphosphate hydrolases"/>
    <property type="match status" value="1"/>
</dbReference>
<reference evidence="12" key="1">
    <citation type="submission" date="2018-05" db="EMBL/GenBank/DDBJ databases">
        <authorList>
            <person name="Lanie J.A."/>
            <person name="Ng W.-L."/>
            <person name="Kazmierczak K.M."/>
            <person name="Andrzejewski T.M."/>
            <person name="Davidsen T.M."/>
            <person name="Wayne K.J."/>
            <person name="Tettelin H."/>
            <person name="Glass J.I."/>
            <person name="Rusch D."/>
            <person name="Podicherti R."/>
            <person name="Tsui H.-C.T."/>
            <person name="Winkler M.E."/>
        </authorList>
    </citation>
    <scope>NUCLEOTIDE SEQUENCE</scope>
</reference>
<evidence type="ECO:0000256" key="7">
    <source>
        <dbReference type="ARBA" id="ARBA00022989"/>
    </source>
</evidence>